<sequence length="173" mass="20551">MHIVTERLVIREFEPGDWQDVLLYTSDPVVMKYMPEAVFTQETVKLFLSENRGDQARKYAVMLKMEQQVIGHIVFHPWFGELTYEIGWIFNSSYQNKGYATEAARAVLQYGFEVLNIHRIIATCQPENTPSYRVMEKLGMRREGHFKQCIPQGDVWWDEYYYAMLRSEWETMS</sequence>
<reference evidence="2" key="1">
    <citation type="journal article" date="2016" name="Genome Announc.">
        <title>Draft genomes of two strains of Paenibacillus glucanolyticus with capability to degrade lignocellulose.</title>
        <authorList>
            <person name="Mathews S.L."/>
            <person name="Pawlak J."/>
            <person name="Grunden A.M."/>
        </authorList>
    </citation>
    <scope>NUCLEOTIDE SEQUENCE [LARGE SCALE GENOMIC DNA]</scope>
    <source>
        <strain evidence="2">SLM1</strain>
    </source>
</reference>
<dbReference type="InterPro" id="IPR051531">
    <property type="entry name" value="N-acetyltransferase"/>
</dbReference>
<evidence type="ECO:0000259" key="1">
    <source>
        <dbReference type="PROSITE" id="PS51186"/>
    </source>
</evidence>
<protein>
    <submittedName>
        <fullName evidence="2">Acetyltransferase</fullName>
    </submittedName>
</protein>
<dbReference type="RefSeq" id="WP_063480600.1">
    <property type="nucleotide sequence ID" value="NZ_CP147845.1"/>
</dbReference>
<keyword evidence="2" id="KW-0808">Transferase</keyword>
<evidence type="ECO:0000313" key="3">
    <source>
        <dbReference type="Proteomes" id="UP000076796"/>
    </source>
</evidence>
<dbReference type="GO" id="GO:0016747">
    <property type="term" value="F:acyltransferase activity, transferring groups other than amino-acyl groups"/>
    <property type="evidence" value="ECO:0007669"/>
    <property type="project" value="InterPro"/>
</dbReference>
<dbReference type="CDD" id="cd04301">
    <property type="entry name" value="NAT_SF"/>
    <property type="match status" value="1"/>
</dbReference>
<accession>A0A163DCE7</accession>
<dbReference type="Proteomes" id="UP000076796">
    <property type="component" value="Unassembled WGS sequence"/>
</dbReference>
<dbReference type="Pfam" id="PF13302">
    <property type="entry name" value="Acetyltransf_3"/>
    <property type="match status" value="1"/>
</dbReference>
<feature type="domain" description="N-acetyltransferase" evidence="1">
    <location>
        <begin position="8"/>
        <end position="167"/>
    </location>
</feature>
<evidence type="ECO:0000313" key="2">
    <source>
        <dbReference type="EMBL" id="KZS43131.1"/>
    </source>
</evidence>
<dbReference type="PANTHER" id="PTHR43792">
    <property type="entry name" value="GNAT FAMILY, PUTATIVE (AFU_ORTHOLOGUE AFUA_3G00765)-RELATED-RELATED"/>
    <property type="match status" value="1"/>
</dbReference>
<dbReference type="InterPro" id="IPR016181">
    <property type="entry name" value="Acyl_CoA_acyltransferase"/>
</dbReference>
<dbReference type="AlphaFoldDB" id="A0A163DCE7"/>
<dbReference type="PROSITE" id="PS51186">
    <property type="entry name" value="GNAT"/>
    <property type="match status" value="1"/>
</dbReference>
<comment type="caution">
    <text evidence="2">The sequence shown here is derived from an EMBL/GenBank/DDBJ whole genome shotgun (WGS) entry which is preliminary data.</text>
</comment>
<dbReference type="STRING" id="59843.A3958_23315"/>
<gene>
    <name evidence="2" type="ORF">AWU65_00460</name>
</gene>
<keyword evidence="3" id="KW-1185">Reference proteome</keyword>
<name>A0A163DCE7_9BACL</name>
<dbReference type="PANTHER" id="PTHR43792:SF5">
    <property type="entry name" value="RIBOSOMAL-PROTEIN-SERINE ACETYLTRANSFERASE"/>
    <property type="match status" value="1"/>
</dbReference>
<organism evidence="2 3">
    <name type="scientific">Paenibacillus glucanolyticus</name>
    <dbReference type="NCBI Taxonomy" id="59843"/>
    <lineage>
        <taxon>Bacteria</taxon>
        <taxon>Bacillati</taxon>
        <taxon>Bacillota</taxon>
        <taxon>Bacilli</taxon>
        <taxon>Bacillales</taxon>
        <taxon>Paenibacillaceae</taxon>
        <taxon>Paenibacillus</taxon>
    </lineage>
</organism>
<dbReference type="GeneID" id="97555218"/>
<dbReference type="InterPro" id="IPR000182">
    <property type="entry name" value="GNAT_dom"/>
</dbReference>
<dbReference type="OrthoDB" id="9785602at2"/>
<proteinExistence type="predicted"/>
<dbReference type="Gene3D" id="3.40.630.30">
    <property type="match status" value="1"/>
</dbReference>
<dbReference type="EMBL" id="LWMH01000003">
    <property type="protein sequence ID" value="KZS43131.1"/>
    <property type="molecule type" value="Genomic_DNA"/>
</dbReference>
<dbReference type="SUPFAM" id="SSF55729">
    <property type="entry name" value="Acyl-CoA N-acyltransferases (Nat)"/>
    <property type="match status" value="1"/>
</dbReference>